<organism evidence="7 8">
    <name type="scientific">Linnemannia gamsii</name>
    <dbReference type="NCBI Taxonomy" id="64522"/>
    <lineage>
        <taxon>Eukaryota</taxon>
        <taxon>Fungi</taxon>
        <taxon>Fungi incertae sedis</taxon>
        <taxon>Mucoromycota</taxon>
        <taxon>Mortierellomycotina</taxon>
        <taxon>Mortierellomycetes</taxon>
        <taxon>Mortierellales</taxon>
        <taxon>Mortierellaceae</taxon>
        <taxon>Linnemannia</taxon>
    </lineage>
</organism>
<dbReference type="GO" id="GO:0005524">
    <property type="term" value="F:ATP binding"/>
    <property type="evidence" value="ECO:0007669"/>
    <property type="project" value="UniProtKB-KW"/>
</dbReference>
<dbReference type="InterPro" id="IPR014001">
    <property type="entry name" value="Helicase_ATP-bd"/>
</dbReference>
<dbReference type="InterPro" id="IPR001650">
    <property type="entry name" value="Helicase_C-like"/>
</dbReference>
<evidence type="ECO:0000256" key="2">
    <source>
        <dbReference type="ARBA" id="ARBA00022801"/>
    </source>
</evidence>
<dbReference type="OrthoDB" id="2801544at2759"/>
<dbReference type="Gene3D" id="3.40.50.10810">
    <property type="entry name" value="Tandem AAA-ATPase domain"/>
    <property type="match status" value="1"/>
</dbReference>
<dbReference type="InterPro" id="IPR050628">
    <property type="entry name" value="SNF2_RAD54_helicase_TF"/>
</dbReference>
<feature type="domain" description="Helicase ATP-binding" evidence="5">
    <location>
        <begin position="385"/>
        <end position="576"/>
    </location>
</feature>
<proteinExistence type="predicted"/>
<dbReference type="PROSITE" id="PS51194">
    <property type="entry name" value="HELICASE_CTER"/>
    <property type="match status" value="1"/>
</dbReference>
<accession>A0A9P6UKQ7</accession>
<dbReference type="EMBL" id="JAAAIN010000992">
    <property type="protein sequence ID" value="KAG0308513.1"/>
    <property type="molecule type" value="Genomic_DNA"/>
</dbReference>
<dbReference type="CDD" id="cd18793">
    <property type="entry name" value="SF2_C_SNF"/>
    <property type="match status" value="1"/>
</dbReference>
<keyword evidence="2" id="KW-0378">Hydrolase</keyword>
<name>A0A9P6UKQ7_9FUNG</name>
<dbReference type="Proteomes" id="UP000823405">
    <property type="component" value="Unassembled WGS sequence"/>
</dbReference>
<feature type="region of interest" description="Disordered" evidence="4">
    <location>
        <begin position="1319"/>
        <end position="1338"/>
    </location>
</feature>
<evidence type="ECO:0000256" key="4">
    <source>
        <dbReference type="SAM" id="MobiDB-lite"/>
    </source>
</evidence>
<evidence type="ECO:0000313" key="8">
    <source>
        <dbReference type="Proteomes" id="UP000823405"/>
    </source>
</evidence>
<dbReference type="Pfam" id="PF00271">
    <property type="entry name" value="Helicase_C"/>
    <property type="match status" value="1"/>
</dbReference>
<dbReference type="GO" id="GO:0008094">
    <property type="term" value="F:ATP-dependent activity, acting on DNA"/>
    <property type="evidence" value="ECO:0007669"/>
    <property type="project" value="TreeGrafter"/>
</dbReference>
<dbReference type="PANTHER" id="PTHR45626:SF51">
    <property type="entry name" value="SNF2-RELATED DOMAIN-CONTAINING PROTEIN"/>
    <property type="match status" value="1"/>
</dbReference>
<protein>
    <recommendedName>
        <fullName evidence="9">P-loop containing nucleoside triphosphate hydrolase protein</fullName>
    </recommendedName>
</protein>
<keyword evidence="8" id="KW-1185">Reference proteome</keyword>
<dbReference type="GO" id="GO:0016787">
    <property type="term" value="F:hydrolase activity"/>
    <property type="evidence" value="ECO:0007669"/>
    <property type="project" value="UniProtKB-KW"/>
</dbReference>
<dbReference type="Gene3D" id="3.40.50.300">
    <property type="entry name" value="P-loop containing nucleotide triphosphate hydrolases"/>
    <property type="match status" value="1"/>
</dbReference>
<reference evidence="7" key="1">
    <citation type="journal article" date="2020" name="Fungal Divers.">
        <title>Resolving the Mortierellaceae phylogeny through synthesis of multi-gene phylogenetics and phylogenomics.</title>
        <authorList>
            <person name="Vandepol N."/>
            <person name="Liber J."/>
            <person name="Desiro A."/>
            <person name="Na H."/>
            <person name="Kennedy M."/>
            <person name="Barry K."/>
            <person name="Grigoriev I.V."/>
            <person name="Miller A.N."/>
            <person name="O'Donnell K."/>
            <person name="Stajich J.E."/>
            <person name="Bonito G."/>
        </authorList>
    </citation>
    <scope>NUCLEOTIDE SEQUENCE</scope>
    <source>
        <strain evidence="7">NVP60</strain>
    </source>
</reference>
<evidence type="ECO:0000256" key="3">
    <source>
        <dbReference type="ARBA" id="ARBA00022840"/>
    </source>
</evidence>
<evidence type="ECO:0000256" key="1">
    <source>
        <dbReference type="ARBA" id="ARBA00022741"/>
    </source>
</evidence>
<dbReference type="SMART" id="SM00487">
    <property type="entry name" value="DEXDc"/>
    <property type="match status" value="1"/>
</dbReference>
<dbReference type="Pfam" id="PF00176">
    <property type="entry name" value="SNF2-rel_dom"/>
    <property type="match status" value="1"/>
</dbReference>
<dbReference type="PROSITE" id="PS51192">
    <property type="entry name" value="HELICASE_ATP_BIND_1"/>
    <property type="match status" value="1"/>
</dbReference>
<evidence type="ECO:0000259" key="6">
    <source>
        <dbReference type="PROSITE" id="PS51194"/>
    </source>
</evidence>
<dbReference type="InterPro" id="IPR049730">
    <property type="entry name" value="SNF2/RAD54-like_C"/>
</dbReference>
<feature type="compositionally biased region" description="Basic residues" evidence="4">
    <location>
        <begin position="1117"/>
        <end position="1129"/>
    </location>
</feature>
<dbReference type="GO" id="GO:0005634">
    <property type="term" value="C:nucleus"/>
    <property type="evidence" value="ECO:0007669"/>
    <property type="project" value="TreeGrafter"/>
</dbReference>
<keyword evidence="1" id="KW-0547">Nucleotide-binding</keyword>
<dbReference type="GO" id="GO:0006281">
    <property type="term" value="P:DNA repair"/>
    <property type="evidence" value="ECO:0007669"/>
    <property type="project" value="TreeGrafter"/>
</dbReference>
<dbReference type="InterPro" id="IPR038718">
    <property type="entry name" value="SNF2-like_sf"/>
</dbReference>
<evidence type="ECO:0008006" key="9">
    <source>
        <dbReference type="Google" id="ProtNLM"/>
    </source>
</evidence>
<feature type="region of interest" description="Disordered" evidence="4">
    <location>
        <begin position="1088"/>
        <end position="1145"/>
    </location>
</feature>
<dbReference type="SMART" id="SM00490">
    <property type="entry name" value="HELICc"/>
    <property type="match status" value="1"/>
</dbReference>
<keyword evidence="3" id="KW-0067">ATP-binding</keyword>
<feature type="domain" description="Helicase C-terminal" evidence="6">
    <location>
        <begin position="949"/>
        <end position="1100"/>
    </location>
</feature>
<dbReference type="InterPro" id="IPR027417">
    <property type="entry name" value="P-loop_NTPase"/>
</dbReference>
<evidence type="ECO:0000313" key="7">
    <source>
        <dbReference type="EMBL" id="KAG0308513.1"/>
    </source>
</evidence>
<dbReference type="PANTHER" id="PTHR45626">
    <property type="entry name" value="TRANSCRIPTION TERMINATION FACTOR 2-RELATED"/>
    <property type="match status" value="1"/>
</dbReference>
<sequence>MPSTDDQHVGDLIPIGSWDTTHPILPPTNTAVAAHLNHGNAPTFSPKPFLGSEDAAQHDLLMVQALELLHQLGVLSYTHHHRADQGRQGQQQPRTRLLIYAHNRERPSNNGSNHGRKAAEKAAEAKKALTLVLLNMNVNPWCFHNPMADTNSTGLRPPVTSLFQNGNNKRLIDIYMEMPSPRAIDDPYRNQPLRGNSKKTERLLQQAIELDSPRGMRTKLYQYQKNSLWKLLRRELCPDFMLDPLTVTLQDMDGNTYYLDLAAEEPYISRMPTTLCWEDIPGGIICEDMGTGKTCLCIALILHTLHQSGRPPAEEPVQLHCDIIPGAPSAASGDPNFQEMVLPRGARIPSLRDFAVATIKTRAVDYRHVQDYISPDIVDSLEDTLLYYHEGRSSKQNRQSKSRKTGTMEPPVEIYISNATLVIVPPNLVDQWCNEINKHTEDGALKVLTITKTSQEFPNLRTLLQYDLVLISQSRFAREYTPGPYSMRRALDKTNCQCSSVYDRCRCIPPRTISPLMQIRWKRIIVDEGHSMGIKMSDHTLHAEKLHADRRWICTGTPTTNLANLDPSSMAGIYGSDNPQQHLQQIAESDKGDMDRLSVLVENFLHLPPYNSAHGRFSKELQKPLVDHQYQYYAATMANGNGIGLASSGGPKARHELSLEGASSAFRLKYLMDRIMVRNRAEDIARNVTLPPLQERIVLLDLEYFQVLALNCQIALIQANAVLSEREDQDYLLHPSSRKDLMRVIENLKDGCFWYMGGYGYKDRLMDTLNNVRIALDKHELCGGTKYSREDYLLLLNISRHITMALADPGWEAIVTTQEISYYCHDLPALVQARHAIIPSTSLHTTNPGMIAEGSSEQRQIRNDAEGSCCVMLGKEISILRDKVLSDERAADIAHLLHPENAQQPSATPAMDMTFDNDTLADHMLKQAMSRERLSQATILSSTSSKLNYITSQILRHQGSEKCVVFCQNQTVMHYIREYLNLAKVRCLMYYTGMSESEKSSNITTFNTSEAVSTIIMDTDLAAYGIDLSSASRVYFVSPVWKTATLRQAIKRAHRIGQVRPVYVETLVIKNSFEEKILNRRREIDDNPRAESIEPVSSLSPFGGDVGESSSSASVDHRHRSRHQKRRSTRTLGSAAVARGAKSKKGMLDDGKVQDLIRNLEFMAIPLTQSSNDETAKFRIPVVYPAKESAPAQQQLRMADEDQDVPSVVDTFVETPESEMQVAIQSETVAGVESSGRKKLRFDIDMDMESAELETNDPDVLIPSKQESNQEARHQQQQLAEKEVRRQKQDSELHAAKEELEEALSRFRAAEERLLRVKRQQEEQGHGTGQALGPVESSARTVVTLSDDDDEAKVDVKKEEDKDVRLKFESIKLEGPSSSSFTSRTCARPYKYELEDRKVRFEVKPEIYEDVKRPFAFKSEDNDCETKDFKREQMTAPTEYYELFDHEDGEGEDKKFKLEDSLLGGDTIVVLDSDSDETIVSIAAVPAVGLKTEVPAMTACKAEQAGGFGGVGGLKVELNDNKVDVDMAMDSLPPTTLQHVKRENSQPHHPVDLQAESRLKKRVRF</sequence>
<comment type="caution">
    <text evidence="7">The sequence shown here is derived from an EMBL/GenBank/DDBJ whole genome shotgun (WGS) entry which is preliminary data.</text>
</comment>
<dbReference type="InterPro" id="IPR000330">
    <property type="entry name" value="SNF2_N"/>
</dbReference>
<feature type="region of interest" description="Disordered" evidence="4">
    <location>
        <begin position="1267"/>
        <end position="1291"/>
    </location>
</feature>
<feature type="compositionally biased region" description="Basic and acidic residues" evidence="4">
    <location>
        <begin position="1268"/>
        <end position="1291"/>
    </location>
</feature>
<evidence type="ECO:0000259" key="5">
    <source>
        <dbReference type="PROSITE" id="PS51192"/>
    </source>
</evidence>
<dbReference type="SUPFAM" id="SSF52540">
    <property type="entry name" value="P-loop containing nucleoside triphosphate hydrolases"/>
    <property type="match status" value="2"/>
</dbReference>
<gene>
    <name evidence="7" type="ORF">BGZ97_013355</name>
</gene>